<keyword evidence="1" id="KW-1015">Disulfide bond</keyword>
<feature type="signal peptide" evidence="3">
    <location>
        <begin position="1"/>
        <end position="41"/>
    </location>
</feature>
<dbReference type="SMART" id="SM00020">
    <property type="entry name" value="Tryp_SPc"/>
    <property type="match status" value="1"/>
</dbReference>
<feature type="chain" id="PRO_5047394159" evidence="3">
    <location>
        <begin position="42"/>
        <end position="372"/>
    </location>
</feature>
<evidence type="ECO:0000256" key="3">
    <source>
        <dbReference type="SAM" id="SignalP"/>
    </source>
</evidence>
<reference evidence="6" key="1">
    <citation type="submission" date="2025-08" db="UniProtKB">
        <authorList>
            <consortium name="RefSeq"/>
        </authorList>
    </citation>
    <scope>IDENTIFICATION</scope>
</reference>
<dbReference type="RefSeq" id="XP_060060897.1">
    <property type="nucleotide sequence ID" value="XM_060204914.1"/>
</dbReference>
<keyword evidence="5" id="KW-1185">Reference proteome</keyword>
<dbReference type="CDD" id="cd00190">
    <property type="entry name" value="Tryp_SPc"/>
    <property type="match status" value="1"/>
</dbReference>
<name>A0ABM3YIJ1_ERIEU</name>
<dbReference type="InterPro" id="IPR009003">
    <property type="entry name" value="Peptidase_S1_PA"/>
</dbReference>
<accession>A0ABM3YIJ1</accession>
<evidence type="ECO:0000256" key="2">
    <source>
        <dbReference type="SAM" id="MobiDB-lite"/>
    </source>
</evidence>
<feature type="compositionally biased region" description="Pro residues" evidence="2">
    <location>
        <begin position="60"/>
        <end position="79"/>
    </location>
</feature>
<keyword evidence="6" id="KW-0645">Protease</keyword>
<dbReference type="InterPro" id="IPR001314">
    <property type="entry name" value="Peptidase_S1A"/>
</dbReference>
<evidence type="ECO:0000313" key="5">
    <source>
        <dbReference type="Proteomes" id="UP001652624"/>
    </source>
</evidence>
<proteinExistence type="predicted"/>
<dbReference type="InterPro" id="IPR043504">
    <property type="entry name" value="Peptidase_S1_PA_chymotrypsin"/>
</dbReference>
<dbReference type="PANTHER" id="PTHR24253:SF35">
    <property type="entry name" value="THREONINE PROTEASE PRSS50-RELATED"/>
    <property type="match status" value="1"/>
</dbReference>
<dbReference type="GO" id="GO:0006508">
    <property type="term" value="P:proteolysis"/>
    <property type="evidence" value="ECO:0007669"/>
    <property type="project" value="UniProtKB-KW"/>
</dbReference>
<protein>
    <submittedName>
        <fullName evidence="6">Probable threonine protease PRSS50</fullName>
    </submittedName>
</protein>
<organism evidence="5 6">
    <name type="scientific">Erinaceus europaeus</name>
    <name type="common">Western European hedgehog</name>
    <dbReference type="NCBI Taxonomy" id="9365"/>
    <lineage>
        <taxon>Eukaryota</taxon>
        <taxon>Metazoa</taxon>
        <taxon>Chordata</taxon>
        <taxon>Craniata</taxon>
        <taxon>Vertebrata</taxon>
        <taxon>Euteleostomi</taxon>
        <taxon>Mammalia</taxon>
        <taxon>Eutheria</taxon>
        <taxon>Laurasiatheria</taxon>
        <taxon>Eulipotyphla</taxon>
        <taxon>Erinaceidae</taxon>
        <taxon>Erinaceinae</taxon>
        <taxon>Erinaceus</taxon>
    </lineage>
</organism>
<dbReference type="GO" id="GO:0008233">
    <property type="term" value="F:peptidase activity"/>
    <property type="evidence" value="ECO:0007669"/>
    <property type="project" value="UniProtKB-KW"/>
</dbReference>
<dbReference type="SUPFAM" id="SSF50494">
    <property type="entry name" value="Trypsin-like serine proteases"/>
    <property type="match status" value="1"/>
</dbReference>
<gene>
    <name evidence="6" type="primary">PRSS50</name>
</gene>
<keyword evidence="6" id="KW-0378">Hydrolase</keyword>
<evidence type="ECO:0000313" key="6">
    <source>
        <dbReference type="RefSeq" id="XP_060060897.1"/>
    </source>
</evidence>
<evidence type="ECO:0000256" key="1">
    <source>
        <dbReference type="ARBA" id="ARBA00023157"/>
    </source>
</evidence>
<dbReference type="Gene3D" id="2.40.10.10">
    <property type="entry name" value="Trypsin-like serine proteases"/>
    <property type="match status" value="2"/>
</dbReference>
<dbReference type="PRINTS" id="PR00722">
    <property type="entry name" value="CHYMOTRYPSIN"/>
</dbReference>
<evidence type="ECO:0000259" key="4">
    <source>
        <dbReference type="PROSITE" id="PS50240"/>
    </source>
</evidence>
<dbReference type="PANTHER" id="PTHR24253">
    <property type="entry name" value="TRANSMEMBRANE PROTEASE SERINE"/>
    <property type="match status" value="1"/>
</dbReference>
<feature type="domain" description="Peptidase S1" evidence="4">
    <location>
        <begin position="92"/>
        <end position="347"/>
    </location>
</feature>
<dbReference type="InterPro" id="IPR001254">
    <property type="entry name" value="Trypsin_dom"/>
</dbReference>
<keyword evidence="3" id="KW-0732">Signal</keyword>
<dbReference type="Proteomes" id="UP001652624">
    <property type="component" value="Chromosome 12"/>
</dbReference>
<dbReference type="GeneID" id="103120951"/>
<dbReference type="PROSITE" id="PS50240">
    <property type="entry name" value="TRYPSIN_DOM"/>
    <property type="match status" value="1"/>
</dbReference>
<feature type="compositionally biased region" description="Acidic residues" evidence="2">
    <location>
        <begin position="80"/>
        <end position="89"/>
    </location>
</feature>
<sequence length="372" mass="41779">MALGGRPQALRRTPLHPPALPGPRAALLLLLLLLLQPLLRPMGEPRTRTRTRTRTRSASPQPPGQHPRPAPLVSPTPGPDPEDEDEDDFFPTCGKSYEPDITLTYPEAVARRWPWMVSVRANGVHICAGAIIAHRWVLTIAHCLTQSDAVYSVRAGSPWVDRTASTGSDIPVEQVIVNRQYRSHRRWSWVGRVQDLGLLKLQQNLSYSRYIWPICLPDSHFVLKDKSHCTVTGWGLPNANGLLPQFRTLQEKEVTVMNRKECDNFYHKFSKVPALIRIVTAQMMCIQDQDREKFCYERSGEPLVCSVEGTWLLMGIMSWGPGCNESAAPLIFLRTTSYKPWIWEVLSGQPPPAQARALLLALLLPLGLLAAR</sequence>
<feature type="region of interest" description="Disordered" evidence="2">
    <location>
        <begin position="43"/>
        <end position="92"/>
    </location>
</feature>
<dbReference type="Pfam" id="PF00089">
    <property type="entry name" value="Trypsin"/>
    <property type="match status" value="1"/>
</dbReference>